<sequence>MSIRTERVAALLKSDIGGILQMEYQHDAMLTVTTVRVSPDLMQAHVYLSIFSNQDNNTEIFEFIREKTPEIRKKLASRIRHQVRRIPEIHFHLDDTAEYVEKIDALFRKIHDENKDAGDRDQGSEDSGSEDKGSS</sequence>
<dbReference type="Gene3D" id="3.30.300.20">
    <property type="match status" value="1"/>
</dbReference>
<keyword evidence="1 2" id="KW-0690">Ribosome biogenesis</keyword>
<dbReference type="NCBIfam" id="TIGR00082">
    <property type="entry name" value="rbfA"/>
    <property type="match status" value="1"/>
</dbReference>
<evidence type="ECO:0000256" key="3">
    <source>
        <dbReference type="SAM" id="MobiDB-lite"/>
    </source>
</evidence>
<dbReference type="SUPFAM" id="SSF89919">
    <property type="entry name" value="Ribosome-binding factor A, RbfA"/>
    <property type="match status" value="1"/>
</dbReference>
<evidence type="ECO:0000313" key="5">
    <source>
        <dbReference type="Proteomes" id="UP000673975"/>
    </source>
</evidence>
<keyword evidence="2" id="KW-0963">Cytoplasm</keyword>
<comment type="function">
    <text evidence="2">One of several proteins that assist in the late maturation steps of the functional core of the 30S ribosomal subunit. Associates with free 30S ribosomal subunits (but not with 30S subunits that are part of 70S ribosomes or polysomes). Required for efficient processing of 16S rRNA. May interact with the 5'-terminal helix region of 16S rRNA.</text>
</comment>
<dbReference type="EMBL" id="JAFIDN010000008">
    <property type="protein sequence ID" value="MBP3193163.1"/>
    <property type="molecule type" value="Genomic_DNA"/>
</dbReference>
<gene>
    <name evidence="2 4" type="primary">rbfA</name>
    <name evidence="4" type="ORF">NATSA_10850</name>
</gene>
<dbReference type="Pfam" id="PF02033">
    <property type="entry name" value="RBFA"/>
    <property type="match status" value="1"/>
</dbReference>
<comment type="subunit">
    <text evidence="2">Monomer. Binds 30S ribosomal subunits, but not 50S ribosomal subunits or 70S ribosomes.</text>
</comment>
<dbReference type="InterPro" id="IPR023799">
    <property type="entry name" value="RbfA_dom_sf"/>
</dbReference>
<keyword evidence="5" id="KW-1185">Reference proteome</keyword>
<name>A0A8J7S9Y9_9BACT</name>
<evidence type="ECO:0000256" key="1">
    <source>
        <dbReference type="ARBA" id="ARBA00022517"/>
    </source>
</evidence>
<dbReference type="InterPro" id="IPR000238">
    <property type="entry name" value="RbfA"/>
</dbReference>
<dbReference type="Proteomes" id="UP000673975">
    <property type="component" value="Unassembled WGS sequence"/>
</dbReference>
<dbReference type="AlphaFoldDB" id="A0A8J7S9Y9"/>
<dbReference type="PANTHER" id="PTHR33515">
    <property type="entry name" value="RIBOSOME-BINDING FACTOR A, CHLOROPLASTIC-RELATED"/>
    <property type="match status" value="1"/>
</dbReference>
<dbReference type="HAMAP" id="MF_00003">
    <property type="entry name" value="RbfA"/>
    <property type="match status" value="1"/>
</dbReference>
<protein>
    <recommendedName>
        <fullName evidence="2">Ribosome-binding factor A</fullName>
    </recommendedName>
</protein>
<comment type="caution">
    <text evidence="4">The sequence shown here is derived from an EMBL/GenBank/DDBJ whole genome shotgun (WGS) entry which is preliminary data.</text>
</comment>
<evidence type="ECO:0000313" key="4">
    <source>
        <dbReference type="EMBL" id="MBP3193163.1"/>
    </source>
</evidence>
<comment type="similarity">
    <text evidence="2">Belongs to the RbfA family.</text>
</comment>
<comment type="subcellular location">
    <subcellularLocation>
        <location evidence="2">Cytoplasm</location>
    </subcellularLocation>
</comment>
<accession>A0A8J7S9Y9</accession>
<organism evidence="4 5">
    <name type="scientific">Natronogracilivirga saccharolytica</name>
    <dbReference type="NCBI Taxonomy" id="2812953"/>
    <lineage>
        <taxon>Bacteria</taxon>
        <taxon>Pseudomonadati</taxon>
        <taxon>Balneolota</taxon>
        <taxon>Balneolia</taxon>
        <taxon>Balneolales</taxon>
        <taxon>Cyclonatronaceae</taxon>
        <taxon>Natronogracilivirga</taxon>
    </lineage>
</organism>
<dbReference type="RefSeq" id="WP_210512516.1">
    <property type="nucleotide sequence ID" value="NZ_JAFIDN010000008.1"/>
</dbReference>
<dbReference type="GO" id="GO:0005829">
    <property type="term" value="C:cytosol"/>
    <property type="evidence" value="ECO:0007669"/>
    <property type="project" value="TreeGrafter"/>
</dbReference>
<dbReference type="GO" id="GO:0043024">
    <property type="term" value="F:ribosomal small subunit binding"/>
    <property type="evidence" value="ECO:0007669"/>
    <property type="project" value="TreeGrafter"/>
</dbReference>
<feature type="region of interest" description="Disordered" evidence="3">
    <location>
        <begin position="112"/>
        <end position="135"/>
    </location>
</feature>
<dbReference type="GO" id="GO:0030490">
    <property type="term" value="P:maturation of SSU-rRNA"/>
    <property type="evidence" value="ECO:0007669"/>
    <property type="project" value="UniProtKB-UniRule"/>
</dbReference>
<proteinExistence type="inferred from homology"/>
<reference evidence="4" key="1">
    <citation type="submission" date="2021-02" db="EMBL/GenBank/DDBJ databases">
        <title>Natronogracilivirga saccharolytica gen. nov. sp. nov. a new anaerobic, haloalkiliphilic carbohydrate-fermenting bacterium from soda lake and proposing of Cyclonatronumiaceae fam. nov. in the phylum Balneolaeota.</title>
        <authorList>
            <person name="Zhilina T.N."/>
            <person name="Sorokin D.Y."/>
            <person name="Zavarzina D.G."/>
            <person name="Toshchakov S.V."/>
            <person name="Kublanov I.V."/>
        </authorList>
    </citation>
    <scope>NUCLEOTIDE SEQUENCE</scope>
    <source>
        <strain evidence="4">Z-1702</strain>
    </source>
</reference>
<evidence type="ECO:0000256" key="2">
    <source>
        <dbReference type="HAMAP-Rule" id="MF_00003"/>
    </source>
</evidence>
<dbReference type="PANTHER" id="PTHR33515:SF1">
    <property type="entry name" value="RIBOSOME-BINDING FACTOR A, CHLOROPLASTIC-RELATED"/>
    <property type="match status" value="1"/>
</dbReference>
<dbReference type="InterPro" id="IPR015946">
    <property type="entry name" value="KH_dom-like_a/b"/>
</dbReference>